<dbReference type="InterPro" id="IPR004364">
    <property type="entry name" value="Aa-tRNA-synt_II"/>
</dbReference>
<proteinExistence type="predicted"/>
<dbReference type="InterPro" id="IPR004525">
    <property type="entry name" value="EpmA"/>
</dbReference>
<evidence type="ECO:0000256" key="3">
    <source>
        <dbReference type="ARBA" id="ARBA00022741"/>
    </source>
</evidence>
<dbReference type="Pfam" id="PF00152">
    <property type="entry name" value="tRNA-synt_2"/>
    <property type="match status" value="1"/>
</dbReference>
<gene>
    <name evidence="7" type="primary">epmA</name>
    <name evidence="7" type="ORF">NYR02_15275</name>
</gene>
<dbReference type="PRINTS" id="PR00982">
    <property type="entry name" value="TRNASYNTHLYS"/>
</dbReference>
<dbReference type="InterPro" id="IPR045864">
    <property type="entry name" value="aa-tRNA-synth_II/BPL/LPL"/>
</dbReference>
<evidence type="ECO:0000259" key="6">
    <source>
        <dbReference type="PROSITE" id="PS50862"/>
    </source>
</evidence>
<dbReference type="SUPFAM" id="SSF55681">
    <property type="entry name" value="Class II aaRS and biotin synthetases"/>
    <property type="match status" value="1"/>
</dbReference>
<dbReference type="PANTHER" id="PTHR42918">
    <property type="entry name" value="LYSYL-TRNA SYNTHETASE"/>
    <property type="match status" value="1"/>
</dbReference>
<dbReference type="InterPro" id="IPR018149">
    <property type="entry name" value="Lys-tRNA-synth_II_C"/>
</dbReference>
<evidence type="ECO:0000256" key="1">
    <source>
        <dbReference type="ARBA" id="ARBA00011738"/>
    </source>
</evidence>
<evidence type="ECO:0000313" key="8">
    <source>
        <dbReference type="Proteomes" id="UP001147830"/>
    </source>
</evidence>
<reference evidence="7" key="2">
    <citation type="submission" date="2022-08" db="EMBL/GenBank/DDBJ databases">
        <authorList>
            <person name="Dong C."/>
        </authorList>
    </citation>
    <scope>NUCLEOTIDE SEQUENCE</scope>
    <source>
        <strain evidence="7">59MF3M-4</strain>
    </source>
</reference>
<dbReference type="InterPro" id="IPR006195">
    <property type="entry name" value="aa-tRNA-synth_II"/>
</dbReference>
<evidence type="ECO:0000256" key="4">
    <source>
        <dbReference type="ARBA" id="ARBA00022840"/>
    </source>
</evidence>
<evidence type="ECO:0000256" key="5">
    <source>
        <dbReference type="ARBA" id="ARBA00052794"/>
    </source>
</evidence>
<evidence type="ECO:0000256" key="2">
    <source>
        <dbReference type="ARBA" id="ARBA00022598"/>
    </source>
</evidence>
<dbReference type="GO" id="GO:0005524">
    <property type="term" value="F:ATP binding"/>
    <property type="evidence" value="ECO:0007669"/>
    <property type="project" value="UniProtKB-KW"/>
</dbReference>
<dbReference type="RefSeq" id="WP_260977220.1">
    <property type="nucleotide sequence ID" value="NZ_JAOANI010000028.1"/>
</dbReference>
<dbReference type="PROSITE" id="PS50862">
    <property type="entry name" value="AA_TRNA_LIGASE_II"/>
    <property type="match status" value="1"/>
</dbReference>
<dbReference type="NCBIfam" id="TIGR00462">
    <property type="entry name" value="genX"/>
    <property type="match status" value="1"/>
</dbReference>
<comment type="caution">
    <text evidence="7">The sequence shown here is derived from an EMBL/GenBank/DDBJ whole genome shotgun (WGS) entry which is preliminary data.</text>
</comment>
<dbReference type="GO" id="GO:0006430">
    <property type="term" value="P:lysyl-tRNA aminoacylation"/>
    <property type="evidence" value="ECO:0007669"/>
    <property type="project" value="InterPro"/>
</dbReference>
<keyword evidence="8" id="KW-1185">Reference proteome</keyword>
<accession>A0A9X2WHI5</accession>
<dbReference type="NCBIfam" id="NF006828">
    <property type="entry name" value="PRK09350.1"/>
    <property type="match status" value="1"/>
</dbReference>
<organism evidence="7 8">
    <name type="scientific">Thalassolituus pacificus</name>
    <dbReference type="NCBI Taxonomy" id="2975440"/>
    <lineage>
        <taxon>Bacteria</taxon>
        <taxon>Pseudomonadati</taxon>
        <taxon>Pseudomonadota</taxon>
        <taxon>Gammaproteobacteria</taxon>
        <taxon>Oceanospirillales</taxon>
        <taxon>Oceanospirillaceae</taxon>
        <taxon>Thalassolituus</taxon>
    </lineage>
</organism>
<dbReference type="FunFam" id="3.30.930.10:FF:000017">
    <property type="entry name" value="Elongation factor P--(R)-beta-lysine ligase"/>
    <property type="match status" value="1"/>
</dbReference>
<dbReference type="PANTHER" id="PTHR42918:SF6">
    <property type="entry name" value="ELONGATION FACTOR P--(R)-BETA-LYSINE LIGASE"/>
    <property type="match status" value="1"/>
</dbReference>
<dbReference type="GO" id="GO:0000049">
    <property type="term" value="F:tRNA binding"/>
    <property type="evidence" value="ECO:0007669"/>
    <property type="project" value="TreeGrafter"/>
</dbReference>
<dbReference type="EMBL" id="JAOANI010000028">
    <property type="protein sequence ID" value="MCT7360383.1"/>
    <property type="molecule type" value="Genomic_DNA"/>
</dbReference>
<dbReference type="AlphaFoldDB" id="A0A9X2WHI5"/>
<keyword evidence="4" id="KW-0067">ATP-binding</keyword>
<feature type="domain" description="Aminoacyl-transfer RNA synthetases class-II family profile" evidence="6">
    <location>
        <begin position="12"/>
        <end position="307"/>
    </location>
</feature>
<dbReference type="Proteomes" id="UP001147830">
    <property type="component" value="Unassembled WGS sequence"/>
</dbReference>
<dbReference type="Gene3D" id="3.30.930.10">
    <property type="entry name" value="Bira Bifunctional Protein, Domain 2"/>
    <property type="match status" value="1"/>
</dbReference>
<dbReference type="GO" id="GO:0004824">
    <property type="term" value="F:lysine-tRNA ligase activity"/>
    <property type="evidence" value="ECO:0007669"/>
    <property type="project" value="InterPro"/>
</dbReference>
<comment type="subunit">
    <text evidence="1">Homodimer.</text>
</comment>
<sequence length="307" mass="34531">MNWQPSADIQALRARARLNQQIRQFFAQRNVLEVETPVLAAAPVSDPNIEPMCTTEQRWLHTSPEYAMKRLLCAGSGDIFQIARVFRRGEAGRRHNPEFSMLEWYRVGFDHRRLMDEVAELVTRLLSARYPQLPRLNLSYDEAMKGYAGLDVHSASDEQIALLGQQLAGQDLQLSRDGWLDVIMSHQVEPSLPADTLVFIDGFPASQAALAKVAANAEGIPVAQRFELYFNGAELANGYHELTDADEQRRRFTREADGRPVDEYLLAALEYGLPECAGVAMGLDRLLMIIQNTGNIADVLSFDWLRA</sequence>
<keyword evidence="2" id="KW-0436">Ligase</keyword>
<dbReference type="GO" id="GO:0005829">
    <property type="term" value="C:cytosol"/>
    <property type="evidence" value="ECO:0007669"/>
    <property type="project" value="TreeGrafter"/>
</dbReference>
<name>A0A9X2WHI5_9GAMM</name>
<evidence type="ECO:0000313" key="7">
    <source>
        <dbReference type="EMBL" id="MCT7360383.1"/>
    </source>
</evidence>
<keyword evidence="3" id="KW-0547">Nucleotide-binding</keyword>
<protein>
    <submittedName>
        <fullName evidence="7">EF-P lysine aminoacylase EpmA</fullName>
    </submittedName>
</protein>
<reference evidence="7" key="1">
    <citation type="journal article" date="2022" name="Front. Microbiol.">
        <title>Genome-based taxonomic rearrangement of Oceanobacter-related bacteria including the description of Thalassolituus hydrocarbonoclasticus sp. nov. and Thalassolituus pacificus sp. nov. and emended description of the genus Thalassolituus.</title>
        <authorList>
            <person name="Dong C."/>
            <person name="Wei L."/>
            <person name="Wang J."/>
            <person name="Lai Q."/>
            <person name="Huang Z."/>
            <person name="Shao Z."/>
        </authorList>
    </citation>
    <scope>NUCLEOTIDE SEQUENCE</scope>
    <source>
        <strain evidence="7">59MF3M-4</strain>
    </source>
</reference>
<comment type="catalytic activity">
    <reaction evidence="5">
        <text>D-beta-lysine + L-lysyl-[protein] + ATP = N(6)-((3R)-3,6-diaminohexanoyl)-L-lysyl-[protein] + AMP + diphosphate + H(+)</text>
        <dbReference type="Rhea" id="RHEA:83435"/>
        <dbReference type="Rhea" id="RHEA-COMP:9752"/>
        <dbReference type="Rhea" id="RHEA-COMP:20131"/>
        <dbReference type="ChEBI" id="CHEBI:15378"/>
        <dbReference type="ChEBI" id="CHEBI:29969"/>
        <dbReference type="ChEBI" id="CHEBI:30616"/>
        <dbReference type="ChEBI" id="CHEBI:33019"/>
        <dbReference type="ChEBI" id="CHEBI:84138"/>
        <dbReference type="ChEBI" id="CHEBI:156053"/>
        <dbReference type="ChEBI" id="CHEBI:456215"/>
    </reaction>
    <physiologicalReaction direction="left-to-right" evidence="5">
        <dbReference type="Rhea" id="RHEA:83436"/>
    </physiologicalReaction>
</comment>